<feature type="compositionally biased region" description="Basic and acidic residues" evidence="1">
    <location>
        <begin position="1"/>
        <end position="17"/>
    </location>
</feature>
<proteinExistence type="predicted"/>
<organism evidence="2 3">
    <name type="scientific">Cryptococcus amylolentus CBS 6039</name>
    <dbReference type="NCBI Taxonomy" id="1295533"/>
    <lineage>
        <taxon>Eukaryota</taxon>
        <taxon>Fungi</taxon>
        <taxon>Dikarya</taxon>
        <taxon>Basidiomycota</taxon>
        <taxon>Agaricomycotina</taxon>
        <taxon>Tremellomycetes</taxon>
        <taxon>Tremellales</taxon>
        <taxon>Cryptococcaceae</taxon>
        <taxon>Cryptococcus</taxon>
    </lineage>
</organism>
<gene>
    <name evidence="2" type="ORF">L202_03423</name>
</gene>
<name>A0A1E3HT00_9TREE</name>
<dbReference type="GeneID" id="30154732"/>
<dbReference type="OrthoDB" id="431929at2759"/>
<dbReference type="RefSeq" id="XP_018994289.1">
    <property type="nucleotide sequence ID" value="XM_019137263.1"/>
</dbReference>
<dbReference type="AlphaFoldDB" id="A0A1E3HT00"/>
<dbReference type="Proteomes" id="UP000094065">
    <property type="component" value="Unassembled WGS sequence"/>
</dbReference>
<dbReference type="EMBL" id="AWGJ01000005">
    <property type="protein sequence ID" value="ODN79442.1"/>
    <property type="molecule type" value="Genomic_DNA"/>
</dbReference>
<evidence type="ECO:0000313" key="2">
    <source>
        <dbReference type="EMBL" id="ODN79442.1"/>
    </source>
</evidence>
<protein>
    <submittedName>
        <fullName evidence="2">Uncharacterized protein</fullName>
    </submittedName>
</protein>
<sequence length="185" mass="20677">MPIQKDVEKAPPMREELPPSLQASPEESKEEPAVQSSKVKTKSEKLWDIQLRKIRSSATRLGPGGEVPQDEKRYFEWAVDVEGKGVESWEKGGKWMGKASRGWVHRVSGIIQSSYEALMGEQDTPLGKVMDLVITQSRTPRPFSTAEVSASHCLTTFYDAGSTLCRDWPLLNCIRPQAANPLSHR</sequence>
<dbReference type="STRING" id="1295533.A0A1E3HT00"/>
<reference evidence="2 3" key="1">
    <citation type="submission" date="2016-06" db="EMBL/GenBank/DDBJ databases">
        <title>Evolution of pathogenesis and genome organization in the Tremellales.</title>
        <authorList>
            <person name="Cuomo C."/>
            <person name="Litvintseva A."/>
            <person name="Heitman J."/>
            <person name="Chen Y."/>
            <person name="Sun S."/>
            <person name="Springer D."/>
            <person name="Dromer F."/>
            <person name="Young S."/>
            <person name="Zeng Q."/>
            <person name="Chapman S."/>
            <person name="Gujja S."/>
            <person name="Saif S."/>
            <person name="Birren B."/>
        </authorList>
    </citation>
    <scope>NUCLEOTIDE SEQUENCE [LARGE SCALE GENOMIC DNA]</scope>
    <source>
        <strain evidence="2 3">CBS 6039</strain>
    </source>
</reference>
<evidence type="ECO:0000256" key="1">
    <source>
        <dbReference type="SAM" id="MobiDB-lite"/>
    </source>
</evidence>
<feature type="region of interest" description="Disordered" evidence="1">
    <location>
        <begin position="1"/>
        <end position="43"/>
    </location>
</feature>
<comment type="caution">
    <text evidence="2">The sequence shown here is derived from an EMBL/GenBank/DDBJ whole genome shotgun (WGS) entry which is preliminary data.</text>
</comment>
<accession>A0A1E3HT00</accession>
<keyword evidence="3" id="KW-1185">Reference proteome</keyword>
<evidence type="ECO:0000313" key="3">
    <source>
        <dbReference type="Proteomes" id="UP000094065"/>
    </source>
</evidence>